<comment type="similarity">
    <text evidence="2">Belongs to the LamB/PxpA family.</text>
</comment>
<dbReference type="InterPro" id="IPR011330">
    <property type="entry name" value="Glyco_hydro/deAcase_b/a-brl"/>
</dbReference>
<dbReference type="PANTHER" id="PTHR30292">
    <property type="entry name" value="UNCHARACTERIZED PROTEIN YBGL-RELATED"/>
    <property type="match status" value="1"/>
</dbReference>
<organism evidence="3 4">
    <name type="scientific">Thermococcus waiotapuensis</name>
    <dbReference type="NCBI Taxonomy" id="90909"/>
    <lineage>
        <taxon>Archaea</taxon>
        <taxon>Methanobacteriati</taxon>
        <taxon>Methanobacteriota</taxon>
        <taxon>Thermococci</taxon>
        <taxon>Thermococcales</taxon>
        <taxon>Thermococcaceae</taxon>
        <taxon>Thermococcus</taxon>
    </lineage>
</organism>
<gene>
    <name evidence="2" type="primary">pxpA</name>
    <name evidence="3" type="ORF">RBI02_02170</name>
</gene>
<sequence>MKVDLNSDLGESFGRYRLGLDEEVMKYISSANVATGWHAGDPLVMRNTVRLAKVKGVAVGAHPGYPDLLGFGRRYMELSPEEARNYILYQIGALYAFARAEGLELQHVKPHGALYNALAKEEELARAVIEGIADFDRKLIFVTLSGSRPAEIAEEMGVKAAHEVFADRAYNPDGTLVSRSKPGAVIHDKDEIAERVVSMVKDGGVKAINGEWVDLKADTICLHGDNPKAVEIAAHVRRALEEEGVRIVPMREVVR</sequence>
<name>A0AAE4T0N6_9EURY</name>
<dbReference type="GO" id="GO:0005524">
    <property type="term" value="F:ATP binding"/>
    <property type="evidence" value="ECO:0007669"/>
    <property type="project" value="UniProtKB-UniRule"/>
</dbReference>
<dbReference type="NCBIfam" id="NF003816">
    <property type="entry name" value="PRK05406.1-5"/>
    <property type="match status" value="1"/>
</dbReference>
<dbReference type="CDD" id="cd10787">
    <property type="entry name" value="LamB_YcsF_like"/>
    <property type="match status" value="1"/>
</dbReference>
<reference evidence="3 4" key="1">
    <citation type="submission" date="2023-08" db="EMBL/GenBank/DDBJ databases">
        <title>Draft genome sequence of Thermococcus waiotapuensis WT1T, a thermophilic sulphur-dependent archaeon from order Thermococcales.</title>
        <authorList>
            <person name="Manners S.H."/>
            <person name="Carere C.R."/>
            <person name="Dhami M.K."/>
            <person name="Dobson R.C.J."/>
            <person name="Stott M.B."/>
        </authorList>
    </citation>
    <scope>NUCLEOTIDE SEQUENCE [LARGE SCALE GENOMIC DNA]</scope>
    <source>
        <strain evidence="3 4">WT1</strain>
    </source>
</reference>
<comment type="function">
    <text evidence="2">Catalyzes the cleavage of 5-oxoproline to form L-glutamate coupled to the hydrolysis of ATP to ADP and inorganic phosphate.</text>
</comment>
<evidence type="ECO:0000256" key="1">
    <source>
        <dbReference type="ARBA" id="ARBA00022741"/>
    </source>
</evidence>
<dbReference type="GO" id="GO:0017168">
    <property type="term" value="F:5-oxoprolinase (ATP-hydrolyzing) activity"/>
    <property type="evidence" value="ECO:0007669"/>
    <property type="project" value="UniProtKB-UniRule"/>
</dbReference>
<dbReference type="AlphaFoldDB" id="A0AAE4T0N6"/>
<evidence type="ECO:0000256" key="2">
    <source>
        <dbReference type="HAMAP-Rule" id="MF_00691"/>
    </source>
</evidence>
<dbReference type="Pfam" id="PF03746">
    <property type="entry name" value="LamB_YcsF"/>
    <property type="match status" value="1"/>
</dbReference>
<keyword evidence="2 3" id="KW-0378">Hydrolase</keyword>
<keyword evidence="4" id="KW-1185">Reference proteome</keyword>
<dbReference type="EMBL" id="JAVDZE010000001">
    <property type="protein sequence ID" value="MDV3103355.1"/>
    <property type="molecule type" value="Genomic_DNA"/>
</dbReference>
<dbReference type="InterPro" id="IPR005501">
    <property type="entry name" value="LamB/YcsF/PxpA-like"/>
</dbReference>
<keyword evidence="1 2" id="KW-0547">Nucleotide-binding</keyword>
<dbReference type="PANTHER" id="PTHR30292:SF0">
    <property type="entry name" value="5-OXOPROLINASE SUBUNIT A"/>
    <property type="match status" value="1"/>
</dbReference>
<dbReference type="EC" id="3.5.2.9" evidence="2"/>
<dbReference type="GO" id="GO:0005975">
    <property type="term" value="P:carbohydrate metabolic process"/>
    <property type="evidence" value="ECO:0007669"/>
    <property type="project" value="InterPro"/>
</dbReference>
<dbReference type="NCBIfam" id="NF003814">
    <property type="entry name" value="PRK05406.1-3"/>
    <property type="match status" value="1"/>
</dbReference>
<comment type="caution">
    <text evidence="3">The sequence shown here is derived from an EMBL/GenBank/DDBJ whole genome shotgun (WGS) entry which is preliminary data.</text>
</comment>
<comment type="catalytic activity">
    <reaction evidence="2">
        <text>5-oxo-L-proline + ATP + 2 H2O = L-glutamate + ADP + phosphate + H(+)</text>
        <dbReference type="Rhea" id="RHEA:10348"/>
        <dbReference type="ChEBI" id="CHEBI:15377"/>
        <dbReference type="ChEBI" id="CHEBI:15378"/>
        <dbReference type="ChEBI" id="CHEBI:29985"/>
        <dbReference type="ChEBI" id="CHEBI:30616"/>
        <dbReference type="ChEBI" id="CHEBI:43474"/>
        <dbReference type="ChEBI" id="CHEBI:58402"/>
        <dbReference type="ChEBI" id="CHEBI:456216"/>
        <dbReference type="EC" id="3.5.2.9"/>
    </reaction>
</comment>
<evidence type="ECO:0000313" key="3">
    <source>
        <dbReference type="EMBL" id="MDV3103355.1"/>
    </source>
</evidence>
<dbReference type="HAMAP" id="MF_00691">
    <property type="entry name" value="PxpA"/>
    <property type="match status" value="1"/>
</dbReference>
<proteinExistence type="inferred from homology"/>
<evidence type="ECO:0000313" key="4">
    <source>
        <dbReference type="Proteomes" id="UP001245683"/>
    </source>
</evidence>
<dbReference type="Gene3D" id="3.20.20.370">
    <property type="entry name" value="Glycoside hydrolase/deacetylase"/>
    <property type="match status" value="1"/>
</dbReference>
<keyword evidence="2" id="KW-0067">ATP-binding</keyword>
<protein>
    <recommendedName>
        <fullName evidence="2">5-oxoprolinase subunit A</fullName>
        <shortName evidence="2">5-OPase subunit A</shortName>
        <ecNumber evidence="2">3.5.2.9</ecNumber>
    </recommendedName>
    <alternativeName>
        <fullName evidence="2">5-oxoprolinase (ATP-hydrolyzing) subunit A</fullName>
    </alternativeName>
</protein>
<accession>A0AAE4T0N6</accession>
<dbReference type="RefSeq" id="WP_315339964.1">
    <property type="nucleotide sequence ID" value="NZ_JAVDZE010000001.1"/>
</dbReference>
<dbReference type="SUPFAM" id="SSF88713">
    <property type="entry name" value="Glycoside hydrolase/deacetylase"/>
    <property type="match status" value="1"/>
</dbReference>
<comment type="subunit">
    <text evidence="2">Forms a complex composed of PxpA, PxpB and PxpC.</text>
</comment>
<dbReference type="Proteomes" id="UP001245683">
    <property type="component" value="Unassembled WGS sequence"/>
</dbReference>